<feature type="region of interest" description="Disordered" evidence="1">
    <location>
        <begin position="29"/>
        <end position="71"/>
    </location>
</feature>
<reference evidence="2" key="1">
    <citation type="journal article" date="2005" name="PLoS Biol.">
        <title>The genomes of Oryza sativa: a history of duplications.</title>
        <authorList>
            <person name="Yu J."/>
            <person name="Wang J."/>
            <person name="Lin W."/>
            <person name="Li S."/>
            <person name="Li H."/>
            <person name="Zhou J."/>
            <person name="Ni P."/>
            <person name="Dong W."/>
            <person name="Hu S."/>
            <person name="Zeng C."/>
            <person name="Zhang J."/>
            <person name="Zhang Y."/>
            <person name="Li R."/>
            <person name="Xu Z."/>
            <person name="Li S."/>
            <person name="Li X."/>
            <person name="Zheng H."/>
            <person name="Cong L."/>
            <person name="Lin L."/>
            <person name="Yin J."/>
            <person name="Geng J."/>
            <person name="Li G."/>
            <person name="Shi J."/>
            <person name="Liu J."/>
            <person name="Lv H."/>
            <person name="Li J."/>
            <person name="Wang J."/>
            <person name="Deng Y."/>
            <person name="Ran L."/>
            <person name="Shi X."/>
            <person name="Wang X."/>
            <person name="Wu Q."/>
            <person name="Li C."/>
            <person name="Ren X."/>
            <person name="Wang J."/>
            <person name="Wang X."/>
            <person name="Li D."/>
            <person name="Liu D."/>
            <person name="Zhang X."/>
            <person name="Ji Z."/>
            <person name="Zhao W."/>
            <person name="Sun Y."/>
            <person name="Zhang Z."/>
            <person name="Bao J."/>
            <person name="Han Y."/>
            <person name="Dong L."/>
            <person name="Ji J."/>
            <person name="Chen P."/>
            <person name="Wu S."/>
            <person name="Liu J."/>
            <person name="Xiao Y."/>
            <person name="Bu D."/>
            <person name="Tan J."/>
            <person name="Yang L."/>
            <person name="Ye C."/>
            <person name="Zhang J."/>
            <person name="Xu J."/>
            <person name="Zhou Y."/>
            <person name="Yu Y."/>
            <person name="Zhang B."/>
            <person name="Zhuang S."/>
            <person name="Wei H."/>
            <person name="Liu B."/>
            <person name="Lei M."/>
            <person name="Yu H."/>
            <person name="Li Y."/>
            <person name="Xu H."/>
            <person name="Wei S."/>
            <person name="He X."/>
            <person name="Fang L."/>
            <person name="Zhang Z."/>
            <person name="Zhang Y."/>
            <person name="Huang X."/>
            <person name="Su Z."/>
            <person name="Tong W."/>
            <person name="Li J."/>
            <person name="Tong Z."/>
            <person name="Li S."/>
            <person name="Ye J."/>
            <person name="Wang L."/>
            <person name="Fang L."/>
            <person name="Lei T."/>
            <person name="Chen C."/>
            <person name="Chen H."/>
            <person name="Xu Z."/>
            <person name="Li H."/>
            <person name="Huang H."/>
            <person name="Zhang F."/>
            <person name="Xu H."/>
            <person name="Li N."/>
            <person name="Zhao C."/>
            <person name="Li S."/>
            <person name="Dong L."/>
            <person name="Huang Y."/>
            <person name="Li L."/>
            <person name="Xi Y."/>
            <person name="Qi Q."/>
            <person name="Li W."/>
            <person name="Zhang B."/>
            <person name="Hu W."/>
            <person name="Zhang Y."/>
            <person name="Tian X."/>
            <person name="Jiao Y."/>
            <person name="Liang X."/>
            <person name="Jin J."/>
            <person name="Gao L."/>
            <person name="Zheng W."/>
            <person name="Hao B."/>
            <person name="Liu S."/>
            <person name="Wang W."/>
            <person name="Yuan L."/>
            <person name="Cao M."/>
            <person name="McDermott J."/>
            <person name="Samudrala R."/>
            <person name="Wang J."/>
            <person name="Wong G.K."/>
            <person name="Yang H."/>
        </authorList>
    </citation>
    <scope>NUCLEOTIDE SEQUENCE [LARGE SCALE GENOMIC DNA]</scope>
</reference>
<dbReference type="Proteomes" id="UP000007752">
    <property type="component" value="Chromosome 8"/>
</dbReference>
<dbReference type="Gramene" id="Os08t0555600-01">
    <property type="protein sequence ID" value="Os08t0555600-01"/>
    <property type="gene ID" value="Os08g0555600"/>
</dbReference>
<sequence length="71" mass="7660">MVPAALPDLIPHPISADSRVALPRTPGRCFHGLQGGGKRSEGRRFRGLQGKGKRSEGRRSRGVLTVKSRAD</sequence>
<evidence type="ECO:0000256" key="1">
    <source>
        <dbReference type="SAM" id="MobiDB-lite"/>
    </source>
</evidence>
<evidence type="ECO:0000313" key="2">
    <source>
        <dbReference type="EMBL" id="EEE69129.1"/>
    </source>
</evidence>
<accession>A0A8J8YGX7</accession>
<protein>
    <submittedName>
        <fullName evidence="2">Uncharacterized protein</fullName>
    </submittedName>
</protein>
<name>A0A8J8YGX7_ORYSJ</name>
<dbReference type="SMR" id="A0A8J8YGX7"/>
<gene>
    <name evidence="2" type="ORF">OsJ_28241</name>
</gene>
<organism evidence="2">
    <name type="scientific">Oryza sativa subsp. japonica</name>
    <name type="common">Rice</name>
    <dbReference type="NCBI Taxonomy" id="39947"/>
    <lineage>
        <taxon>Eukaryota</taxon>
        <taxon>Viridiplantae</taxon>
        <taxon>Streptophyta</taxon>
        <taxon>Embryophyta</taxon>
        <taxon>Tracheophyta</taxon>
        <taxon>Spermatophyta</taxon>
        <taxon>Magnoliopsida</taxon>
        <taxon>Liliopsida</taxon>
        <taxon>Poales</taxon>
        <taxon>Poaceae</taxon>
        <taxon>BOP clade</taxon>
        <taxon>Oryzoideae</taxon>
        <taxon>Oryzeae</taxon>
        <taxon>Oryzinae</taxon>
        <taxon>Oryza</taxon>
        <taxon>Oryza sativa</taxon>
    </lineage>
</organism>
<proteinExistence type="predicted"/>
<reference evidence="2" key="2">
    <citation type="submission" date="2008-12" db="EMBL/GenBank/DDBJ databases">
        <title>Improved gene annotation of the rice (Oryza sativa) genomes.</title>
        <authorList>
            <person name="Wang J."/>
            <person name="Li R."/>
            <person name="Fan W."/>
            <person name="Huang Q."/>
            <person name="Zhang J."/>
            <person name="Zhou Y."/>
            <person name="Hu Y."/>
            <person name="Zi S."/>
            <person name="Li J."/>
            <person name="Ni P."/>
            <person name="Zheng H."/>
            <person name="Zhang Y."/>
            <person name="Zhao M."/>
            <person name="Hao Q."/>
            <person name="McDermott J."/>
            <person name="Samudrala R."/>
            <person name="Kristiansen K."/>
            <person name="Wong G.K.-S."/>
        </authorList>
    </citation>
    <scope>NUCLEOTIDE SEQUENCE</scope>
</reference>
<dbReference type="AlphaFoldDB" id="A0A8J8YGX7"/>
<dbReference type="EMBL" id="CM000145">
    <property type="protein sequence ID" value="EEE69129.1"/>
    <property type="molecule type" value="Genomic_DNA"/>
</dbReference>
<dbReference type="HOGENOM" id="CLU_2744495_0_0_1"/>